<evidence type="ECO:0000256" key="3">
    <source>
        <dbReference type="ARBA" id="ARBA00012663"/>
    </source>
</evidence>
<dbReference type="NCBIfam" id="NF003740">
    <property type="entry name" value="PRK05337.1"/>
    <property type="match status" value="1"/>
</dbReference>
<proteinExistence type="inferred from homology"/>
<dbReference type="Proteomes" id="UP001597120">
    <property type="component" value="Unassembled WGS sequence"/>
</dbReference>
<evidence type="ECO:0000256" key="2">
    <source>
        <dbReference type="ARBA" id="ARBA00005336"/>
    </source>
</evidence>
<sequence length="435" mass="46608">MKKRTWLICAASLIMILLLSGCAQAGQAPSGPPTPSYEPSSEPSSSPVPEPSSEPVPGPSAEAEEEEGLAGIVNRMTLDEKIGQMIIAGVDGTVPSARDERMIKQQHVGGIIFYKNNLSDPASVVSFGNRLKQWNEGHPVPLLLSVDQEGGRVSRLPGFDQLPTAQEVGRWGRPEAAGELGRILGEEVGAMGLNMNFAPVLDINNNPKNPVIGDRSFGSDAETVTGMGLEVMKKMAETGIIPVVKHFPGHGDTETDSHLDLPVIRKSEQDLAGLEWKPFAEAIREGADAVMVAHILFPEIDGQNPSSLSEKVVTGQLRDKLGFDGVILTDDLTMGAIVNRYGIGEAAVLSVQAGTDILLVAHEYANVDAVIAAIKQSVAEGKLTEERINESVLRIVRLKAKYNLEDKPAETPDVSVLNGQIRTMTNQFSTKTAKE</sequence>
<keyword evidence="5 9" id="KW-0326">Glycosidase</keyword>
<comment type="catalytic activity">
    <reaction evidence="1">
        <text>Hydrolysis of terminal non-reducing N-acetyl-D-hexosamine residues in N-acetyl-beta-D-hexosaminides.</text>
        <dbReference type="EC" id="3.2.1.52"/>
    </reaction>
</comment>
<dbReference type="InterPro" id="IPR001764">
    <property type="entry name" value="Glyco_hydro_3_N"/>
</dbReference>
<evidence type="ECO:0000256" key="5">
    <source>
        <dbReference type="ARBA" id="ARBA00023295"/>
    </source>
</evidence>
<keyword evidence="10" id="KW-1185">Reference proteome</keyword>
<dbReference type="PANTHER" id="PTHR30480:SF13">
    <property type="entry name" value="BETA-HEXOSAMINIDASE"/>
    <property type="match status" value="1"/>
</dbReference>
<feature type="region of interest" description="Disordered" evidence="6">
    <location>
        <begin position="25"/>
        <end position="67"/>
    </location>
</feature>
<dbReference type="PANTHER" id="PTHR30480">
    <property type="entry name" value="BETA-HEXOSAMINIDASE-RELATED"/>
    <property type="match status" value="1"/>
</dbReference>
<accession>A0ABW3DAA9</accession>
<feature type="signal peptide" evidence="7">
    <location>
        <begin position="1"/>
        <end position="25"/>
    </location>
</feature>
<evidence type="ECO:0000313" key="10">
    <source>
        <dbReference type="Proteomes" id="UP001597120"/>
    </source>
</evidence>
<dbReference type="RefSeq" id="WP_379287115.1">
    <property type="nucleotide sequence ID" value="NZ_JBHTIU010000027.1"/>
</dbReference>
<dbReference type="PROSITE" id="PS51257">
    <property type="entry name" value="PROKAR_LIPOPROTEIN"/>
    <property type="match status" value="1"/>
</dbReference>
<evidence type="ECO:0000313" key="9">
    <source>
        <dbReference type="EMBL" id="MFD0868925.1"/>
    </source>
</evidence>
<feature type="compositionally biased region" description="Pro residues" evidence="6">
    <location>
        <begin position="46"/>
        <end position="58"/>
    </location>
</feature>
<dbReference type="Pfam" id="PF00933">
    <property type="entry name" value="Glyco_hydro_3"/>
    <property type="match status" value="1"/>
</dbReference>
<evidence type="ECO:0000256" key="6">
    <source>
        <dbReference type="SAM" id="MobiDB-lite"/>
    </source>
</evidence>
<comment type="caution">
    <text evidence="9">The sequence shown here is derived from an EMBL/GenBank/DDBJ whole genome shotgun (WGS) entry which is preliminary data.</text>
</comment>
<dbReference type="EC" id="3.2.1.52" evidence="3"/>
<dbReference type="EMBL" id="JBHTIU010000027">
    <property type="protein sequence ID" value="MFD0868925.1"/>
    <property type="molecule type" value="Genomic_DNA"/>
</dbReference>
<dbReference type="InterPro" id="IPR050226">
    <property type="entry name" value="NagZ_Beta-hexosaminidase"/>
</dbReference>
<keyword evidence="7" id="KW-0732">Signal</keyword>
<dbReference type="InterPro" id="IPR017853">
    <property type="entry name" value="GH"/>
</dbReference>
<evidence type="ECO:0000256" key="1">
    <source>
        <dbReference type="ARBA" id="ARBA00001231"/>
    </source>
</evidence>
<keyword evidence="4 9" id="KW-0378">Hydrolase</keyword>
<comment type="similarity">
    <text evidence="2">Belongs to the glycosyl hydrolase 3 family.</text>
</comment>
<evidence type="ECO:0000256" key="7">
    <source>
        <dbReference type="SAM" id="SignalP"/>
    </source>
</evidence>
<feature type="chain" id="PRO_5046714868" description="beta-N-acetylhexosaminidase" evidence="7">
    <location>
        <begin position="26"/>
        <end position="435"/>
    </location>
</feature>
<dbReference type="InterPro" id="IPR036962">
    <property type="entry name" value="Glyco_hydro_3_N_sf"/>
</dbReference>
<evidence type="ECO:0000256" key="4">
    <source>
        <dbReference type="ARBA" id="ARBA00022801"/>
    </source>
</evidence>
<feature type="domain" description="Glycoside hydrolase family 3 N-terminal" evidence="8">
    <location>
        <begin position="77"/>
        <end position="398"/>
    </location>
</feature>
<name>A0ABW3DAA9_9BACL</name>
<dbReference type="GO" id="GO:0004563">
    <property type="term" value="F:beta-N-acetylhexosaminidase activity"/>
    <property type="evidence" value="ECO:0007669"/>
    <property type="project" value="UniProtKB-EC"/>
</dbReference>
<gene>
    <name evidence="9" type="primary">nagZ</name>
    <name evidence="9" type="ORF">ACFQ03_07170</name>
</gene>
<organism evidence="9 10">
    <name type="scientific">Paenibacillus residui</name>
    <dbReference type="NCBI Taxonomy" id="629724"/>
    <lineage>
        <taxon>Bacteria</taxon>
        <taxon>Bacillati</taxon>
        <taxon>Bacillota</taxon>
        <taxon>Bacilli</taxon>
        <taxon>Bacillales</taxon>
        <taxon>Paenibacillaceae</taxon>
        <taxon>Paenibacillus</taxon>
    </lineage>
</organism>
<reference evidence="10" key="1">
    <citation type="journal article" date="2019" name="Int. J. Syst. Evol. Microbiol.">
        <title>The Global Catalogue of Microorganisms (GCM) 10K type strain sequencing project: providing services to taxonomists for standard genome sequencing and annotation.</title>
        <authorList>
            <consortium name="The Broad Institute Genomics Platform"/>
            <consortium name="The Broad Institute Genome Sequencing Center for Infectious Disease"/>
            <person name="Wu L."/>
            <person name="Ma J."/>
        </authorList>
    </citation>
    <scope>NUCLEOTIDE SEQUENCE [LARGE SCALE GENOMIC DNA]</scope>
    <source>
        <strain evidence="10">CCUG 57263</strain>
    </source>
</reference>
<dbReference type="Gene3D" id="3.20.20.300">
    <property type="entry name" value="Glycoside hydrolase, family 3, N-terminal domain"/>
    <property type="match status" value="1"/>
</dbReference>
<protein>
    <recommendedName>
        <fullName evidence="3">beta-N-acetylhexosaminidase</fullName>
        <ecNumber evidence="3">3.2.1.52</ecNumber>
    </recommendedName>
</protein>
<evidence type="ECO:0000259" key="8">
    <source>
        <dbReference type="Pfam" id="PF00933"/>
    </source>
</evidence>
<dbReference type="SUPFAM" id="SSF51445">
    <property type="entry name" value="(Trans)glycosidases"/>
    <property type="match status" value="1"/>
</dbReference>